<proteinExistence type="predicted"/>
<accession>A0ABR5CRJ9</accession>
<comment type="caution">
    <text evidence="1">The sequence shown here is derived from an EMBL/GenBank/DDBJ whole genome shotgun (WGS) entry which is preliminary data.</text>
</comment>
<protein>
    <submittedName>
        <fullName evidence="1">Uncharacterized protein</fullName>
    </submittedName>
</protein>
<dbReference type="Proteomes" id="UP000052068">
    <property type="component" value="Unassembled WGS sequence"/>
</dbReference>
<organism evidence="1 2">
    <name type="scientific">Rhizobium nepotum 39/7</name>
    <dbReference type="NCBI Taxonomy" id="1368418"/>
    <lineage>
        <taxon>Bacteria</taxon>
        <taxon>Pseudomonadati</taxon>
        <taxon>Pseudomonadota</taxon>
        <taxon>Alphaproteobacteria</taxon>
        <taxon>Hyphomicrobiales</taxon>
        <taxon>Rhizobiaceae</taxon>
        <taxon>Rhizobium/Agrobacterium group</taxon>
        <taxon>Rhizobium</taxon>
    </lineage>
</organism>
<dbReference type="EMBL" id="JWJH01000011">
    <property type="protein sequence ID" value="KJF67405.1"/>
    <property type="molecule type" value="Genomic_DNA"/>
</dbReference>
<evidence type="ECO:0000313" key="1">
    <source>
        <dbReference type="EMBL" id="KJF67405.1"/>
    </source>
</evidence>
<name>A0ABR5CRJ9_9HYPH</name>
<reference evidence="1 2" key="1">
    <citation type="submission" date="2015-03" db="EMBL/GenBank/DDBJ databases">
        <title>Draft Genome Sequences of Agrobacterium nepotum Strain 39/7T (= CFBP 7436T = LMG 26435T) and Agrobacterium sp. Strain KFB 330 (= CFBP 8308 = LMG 28674).</title>
        <authorList>
            <person name="Kuzmanovic N."/>
            <person name="Pulawska J."/>
            <person name="Obradovic A."/>
        </authorList>
    </citation>
    <scope>NUCLEOTIDE SEQUENCE [LARGE SCALE GENOMIC DNA]</scope>
    <source>
        <strain evidence="1 2">39/7</strain>
    </source>
</reference>
<gene>
    <name evidence="1" type="ORF">RS75_13075</name>
</gene>
<keyword evidence="2" id="KW-1185">Reference proteome</keyword>
<sequence>MNDTKIDVTLTGPAKVNGIREPAGKTVSVSSTLALQLAASGVLDPALAEQLSRALDMSDTALESDFQQAVEDAAAGRIEVMKAENLLEVATLENKLFDLTKETEEHKSAWEKALSDLYDSRKELTAERQKVAGFETELAAEKQARTDADGKLTTAQAELAKLTEKAATTPKPAAAKK</sequence>
<dbReference type="RefSeq" id="WP_045021068.1">
    <property type="nucleotide sequence ID" value="NZ_JWJH01000011.1"/>
</dbReference>
<evidence type="ECO:0000313" key="2">
    <source>
        <dbReference type="Proteomes" id="UP000052068"/>
    </source>
</evidence>